<dbReference type="NCBIfam" id="TIGR00322">
    <property type="entry name" value="diphth2_R"/>
    <property type="match status" value="1"/>
</dbReference>
<comment type="function">
    <text evidence="10">Catalyzes the first step of diphthamide biosynthesis, i.e. the transfer of the 3-amino-3-carboxypropyl group from S-adenosyl-L-methionine (SAM) to the C2 position of the imidazole ring of the target histidine residue in translation elongation factor 2 (EF-2).</text>
</comment>
<evidence type="ECO:0000256" key="1">
    <source>
        <dbReference type="ARBA" id="ARBA00001966"/>
    </source>
</evidence>
<dbReference type="GO" id="GO:0017183">
    <property type="term" value="P:protein histidyl modification to diphthamide"/>
    <property type="evidence" value="ECO:0007669"/>
    <property type="project" value="UniProtKB-UniRule"/>
</dbReference>
<evidence type="ECO:0000256" key="7">
    <source>
        <dbReference type="ARBA" id="ARBA00023004"/>
    </source>
</evidence>
<dbReference type="EC" id="2.5.1.108" evidence="3 10"/>
<name>A0ABD4ZBN3_9CREN</name>
<evidence type="ECO:0000256" key="10">
    <source>
        <dbReference type="PIRNR" id="PIRNR004967"/>
    </source>
</evidence>
<dbReference type="PANTHER" id="PTHR10762">
    <property type="entry name" value="DIPHTHAMIDE BIOSYNTHESIS PROTEIN"/>
    <property type="match status" value="1"/>
</dbReference>
<dbReference type="GO" id="GO:0046872">
    <property type="term" value="F:metal ion binding"/>
    <property type="evidence" value="ECO:0007669"/>
    <property type="project" value="UniProtKB-KW"/>
</dbReference>
<evidence type="ECO:0000313" key="12">
    <source>
        <dbReference type="Proteomes" id="UP001529235"/>
    </source>
</evidence>
<dbReference type="InterPro" id="IPR042264">
    <property type="entry name" value="DPH1/DPH2_2"/>
</dbReference>
<accession>A0ABD4ZBN3</accession>
<dbReference type="GO" id="GO:0090560">
    <property type="term" value="F:2-(3-amino-3-carboxypropyl)histidine synthase activity"/>
    <property type="evidence" value="ECO:0007669"/>
    <property type="project" value="UniProtKB-UniRule"/>
</dbReference>
<evidence type="ECO:0000256" key="5">
    <source>
        <dbReference type="ARBA" id="ARBA00022691"/>
    </source>
</evidence>
<evidence type="ECO:0000256" key="3">
    <source>
        <dbReference type="ARBA" id="ARBA00012221"/>
    </source>
</evidence>
<dbReference type="PANTHER" id="PTHR10762:SF1">
    <property type="entry name" value="2-(3-AMINO-3-CARBOXYPROPYL)HISTIDINE SYNTHASE SUBUNIT 1"/>
    <property type="match status" value="1"/>
</dbReference>
<dbReference type="InterPro" id="IPR016435">
    <property type="entry name" value="DPH1/DPH2"/>
</dbReference>
<evidence type="ECO:0000256" key="4">
    <source>
        <dbReference type="ARBA" id="ARBA00022679"/>
    </source>
</evidence>
<proteinExistence type="inferred from homology"/>
<protein>
    <recommendedName>
        <fullName evidence="3 10">2-(3-amino-3-carboxypropyl)histidine synthase</fullName>
        <ecNumber evidence="3 10">2.5.1.108</ecNumber>
    </recommendedName>
</protein>
<keyword evidence="7 10" id="KW-0408">Iron</keyword>
<dbReference type="EMBL" id="JASNVW010000009">
    <property type="protein sequence ID" value="MDK6029498.1"/>
    <property type="molecule type" value="Genomic_DNA"/>
</dbReference>
<comment type="cofactor">
    <cofactor evidence="1 10">
        <name>[4Fe-4S] cluster</name>
        <dbReference type="ChEBI" id="CHEBI:49883"/>
    </cofactor>
</comment>
<evidence type="ECO:0000313" key="11">
    <source>
        <dbReference type="EMBL" id="MDK6029498.1"/>
    </source>
</evidence>
<evidence type="ECO:0000256" key="2">
    <source>
        <dbReference type="ARBA" id="ARBA00005156"/>
    </source>
</evidence>
<evidence type="ECO:0000256" key="8">
    <source>
        <dbReference type="ARBA" id="ARBA00023014"/>
    </source>
</evidence>
<sequence length="329" mass="37889">MSFCNDYDFELDSIAKFIEDRKARKIVLQLPEGLQTCVSLIVDFLRKKFGNEIEIYLSQNPSYGSCLVDDYSAAELSAEAIIHVGHLEYPLYKPKTPTLFVRGGYRKIDVERIKMLLNEICRESFKPICITTTAQHSMEIHNIVKNMQNCRFEFKGIILGCLLPETSDCGIDVVIAGGRFHCIAQALGNYARYGYLKTICIDPYINSIWDPKKDVEKILRVRLWKVREAFDAKNWLIIDGFYGQHRQQLINFLTNALKEHGKQYLVVKALKVDRSLLDNINAEKKFDAIVVVSCPYIAFDLTDYEKPVLTVGEALMAINKDLNRYMYPW</sequence>
<dbReference type="Gene3D" id="3.40.50.11860">
    <property type="entry name" value="Diphthamide synthesis DPH1/DPH2 domain 3"/>
    <property type="match status" value="1"/>
</dbReference>
<dbReference type="SFLD" id="SFLDS00032">
    <property type="entry name" value="Radical_SAM_3-amino-3-carboxyp"/>
    <property type="match status" value="1"/>
</dbReference>
<keyword evidence="12" id="KW-1185">Reference proteome</keyword>
<reference evidence="11 12" key="1">
    <citation type="submission" date="2023-05" db="EMBL/GenBank/DDBJ databases">
        <title>A new hyperthermophilic archaea 'Ignisphaera cupida' sp. nov. and description of the family 'Ignisphaeraceae' fam. nov.</title>
        <authorList>
            <person name="Podosokorskaya O.A."/>
            <person name="Elcheninov A.G."/>
            <person name="Klukina A."/>
            <person name="Merkel A.Y."/>
        </authorList>
    </citation>
    <scope>NUCLEOTIDE SEQUENCE [LARGE SCALE GENOMIC DNA]</scope>
    <source>
        <strain evidence="11 12">4213-co</strain>
    </source>
</reference>
<gene>
    <name evidence="11" type="ORF">QPL79_08990</name>
</gene>
<keyword evidence="10" id="KW-0004">4Fe-4S</keyword>
<dbReference type="Gene3D" id="3.40.50.11850">
    <property type="entry name" value="Diphthamide synthesis DPH1/DPH2 domain 2"/>
    <property type="match status" value="1"/>
</dbReference>
<keyword evidence="5 10" id="KW-0949">S-adenosyl-L-methionine</keyword>
<comment type="catalytic activity">
    <reaction evidence="9 10">
        <text>L-histidyl-[translation elongation factor 2] + S-adenosyl-L-methionine = 2-[(3S)-amino-3-carboxypropyl]-L-histidyl-[translation elongation factor 2] + S-methyl-5'-thioadenosine + H(+)</text>
        <dbReference type="Rhea" id="RHEA:36783"/>
        <dbReference type="Rhea" id="RHEA-COMP:9748"/>
        <dbReference type="Rhea" id="RHEA-COMP:9749"/>
        <dbReference type="ChEBI" id="CHEBI:15378"/>
        <dbReference type="ChEBI" id="CHEBI:17509"/>
        <dbReference type="ChEBI" id="CHEBI:29979"/>
        <dbReference type="ChEBI" id="CHEBI:59789"/>
        <dbReference type="ChEBI" id="CHEBI:73995"/>
        <dbReference type="EC" id="2.5.1.108"/>
    </reaction>
</comment>
<dbReference type="RefSeq" id="WP_285274485.1">
    <property type="nucleotide sequence ID" value="NZ_JASNVW010000009.1"/>
</dbReference>
<dbReference type="InterPro" id="IPR042263">
    <property type="entry name" value="DPH1/DPH2_1"/>
</dbReference>
<evidence type="ECO:0000256" key="6">
    <source>
        <dbReference type="ARBA" id="ARBA00022723"/>
    </source>
</evidence>
<keyword evidence="6 10" id="KW-0479">Metal-binding</keyword>
<keyword evidence="8 10" id="KW-0411">Iron-sulfur</keyword>
<organism evidence="11 12">
    <name type="scientific">Ignisphaera cupida</name>
    <dbReference type="NCBI Taxonomy" id="3050454"/>
    <lineage>
        <taxon>Archaea</taxon>
        <taxon>Thermoproteota</taxon>
        <taxon>Thermoprotei</taxon>
        <taxon>Desulfurococcales</taxon>
        <taxon>Desulfurococcaceae</taxon>
        <taxon>Ignisphaera</taxon>
    </lineage>
</organism>
<dbReference type="Gene3D" id="3.40.50.11840">
    <property type="entry name" value="Diphthamide synthesis DPH1/DPH2 domain 1"/>
    <property type="match status" value="1"/>
</dbReference>
<comment type="similarity">
    <text evidence="10">Belongs to the DPH1/DPH2 family.</text>
</comment>
<dbReference type="InterPro" id="IPR035435">
    <property type="entry name" value="DPH1/DPH2_euk_archaea"/>
</dbReference>
<dbReference type="Proteomes" id="UP001529235">
    <property type="component" value="Unassembled WGS sequence"/>
</dbReference>
<dbReference type="InterPro" id="IPR042265">
    <property type="entry name" value="DPH1/DPH2_3"/>
</dbReference>
<comment type="pathway">
    <text evidence="2 10">Protein modification; peptidyl-diphthamide biosynthesis.</text>
</comment>
<keyword evidence="4 10" id="KW-0808">Transferase</keyword>
<dbReference type="AlphaFoldDB" id="A0ABD4ZBN3"/>
<dbReference type="GO" id="GO:0051539">
    <property type="term" value="F:4 iron, 4 sulfur cluster binding"/>
    <property type="evidence" value="ECO:0007669"/>
    <property type="project" value="UniProtKB-UniRule"/>
</dbReference>
<comment type="caution">
    <text evidence="11">The sequence shown here is derived from an EMBL/GenBank/DDBJ whole genome shotgun (WGS) entry which is preliminary data.</text>
</comment>
<dbReference type="PIRSF" id="PIRSF004967">
    <property type="entry name" value="DPH1"/>
    <property type="match status" value="1"/>
</dbReference>
<dbReference type="Pfam" id="PF01866">
    <property type="entry name" value="Diphthamide_syn"/>
    <property type="match status" value="1"/>
</dbReference>
<evidence type="ECO:0000256" key="9">
    <source>
        <dbReference type="ARBA" id="ARBA00048403"/>
    </source>
</evidence>